<dbReference type="InterPro" id="IPR001245">
    <property type="entry name" value="Ser-Thr/Tyr_kinase_cat_dom"/>
</dbReference>
<dbReference type="InterPro" id="IPR011009">
    <property type="entry name" value="Kinase-like_dom_sf"/>
</dbReference>
<evidence type="ECO:0000256" key="2">
    <source>
        <dbReference type="ARBA" id="ARBA00022741"/>
    </source>
</evidence>
<proteinExistence type="predicted"/>
<dbReference type="STRING" id="49390.A0A068UM15"/>
<dbReference type="SUPFAM" id="SSF56112">
    <property type="entry name" value="Protein kinase-like (PK-like)"/>
    <property type="match status" value="1"/>
</dbReference>
<name>A0A068UM15_COFCA</name>
<feature type="domain" description="Protein kinase" evidence="4">
    <location>
        <begin position="1"/>
        <end position="146"/>
    </location>
</feature>
<keyword evidence="6" id="KW-1185">Reference proteome</keyword>
<keyword evidence="3" id="KW-0067">ATP-binding</keyword>
<organism evidence="5 6">
    <name type="scientific">Coffea canephora</name>
    <name type="common">Robusta coffee</name>
    <dbReference type="NCBI Taxonomy" id="49390"/>
    <lineage>
        <taxon>Eukaryota</taxon>
        <taxon>Viridiplantae</taxon>
        <taxon>Streptophyta</taxon>
        <taxon>Embryophyta</taxon>
        <taxon>Tracheophyta</taxon>
        <taxon>Spermatophyta</taxon>
        <taxon>Magnoliopsida</taxon>
        <taxon>eudicotyledons</taxon>
        <taxon>Gunneridae</taxon>
        <taxon>Pentapetalae</taxon>
        <taxon>asterids</taxon>
        <taxon>lamiids</taxon>
        <taxon>Gentianales</taxon>
        <taxon>Rubiaceae</taxon>
        <taxon>Ixoroideae</taxon>
        <taxon>Gardenieae complex</taxon>
        <taxon>Bertiereae - Coffeeae clade</taxon>
        <taxon>Coffeeae</taxon>
        <taxon>Coffea</taxon>
    </lineage>
</organism>
<evidence type="ECO:0000259" key="4">
    <source>
        <dbReference type="PROSITE" id="PS50011"/>
    </source>
</evidence>
<dbReference type="PANTHER" id="PTHR47989">
    <property type="entry name" value="OS01G0750732 PROTEIN"/>
    <property type="match status" value="1"/>
</dbReference>
<dbReference type="PANTHER" id="PTHR47989:SF62">
    <property type="entry name" value="OS05G0423500 PROTEIN"/>
    <property type="match status" value="1"/>
</dbReference>
<accession>A0A068UM15</accession>
<keyword evidence="1" id="KW-0418">Kinase</keyword>
<protein>
    <recommendedName>
        <fullName evidence="4">Protein kinase domain-containing protein</fullName>
    </recommendedName>
</protein>
<dbReference type="OrthoDB" id="1931471at2759"/>
<evidence type="ECO:0000256" key="1">
    <source>
        <dbReference type="ARBA" id="ARBA00022527"/>
    </source>
</evidence>
<keyword evidence="1" id="KW-0723">Serine/threonine-protein kinase</keyword>
<dbReference type="PROSITE" id="PS50011">
    <property type="entry name" value="PROTEIN_KINASE_DOM"/>
    <property type="match status" value="1"/>
</dbReference>
<dbReference type="Gene3D" id="1.10.510.10">
    <property type="entry name" value="Transferase(Phosphotransferase) domain 1"/>
    <property type="match status" value="1"/>
</dbReference>
<gene>
    <name evidence="5" type="ORF">GSCOC_T00028524001</name>
</gene>
<dbReference type="GO" id="GO:0005524">
    <property type="term" value="F:ATP binding"/>
    <property type="evidence" value="ECO:0007669"/>
    <property type="project" value="UniProtKB-KW"/>
</dbReference>
<evidence type="ECO:0000313" key="6">
    <source>
        <dbReference type="Proteomes" id="UP000295252"/>
    </source>
</evidence>
<dbReference type="Proteomes" id="UP000295252">
    <property type="component" value="Chromosome I"/>
</dbReference>
<dbReference type="InterPro" id="IPR000719">
    <property type="entry name" value="Prot_kinase_dom"/>
</dbReference>
<dbReference type="AlphaFoldDB" id="A0A068UM15"/>
<keyword evidence="1" id="KW-0808">Transferase</keyword>
<dbReference type="EMBL" id="HG739121">
    <property type="protein sequence ID" value="CDP09264.1"/>
    <property type="molecule type" value="Genomic_DNA"/>
</dbReference>
<reference evidence="6" key="1">
    <citation type="journal article" date="2014" name="Science">
        <title>The coffee genome provides insight into the convergent evolution of caffeine biosynthesis.</title>
        <authorList>
            <person name="Denoeud F."/>
            <person name="Carretero-Paulet L."/>
            <person name="Dereeper A."/>
            <person name="Droc G."/>
            <person name="Guyot R."/>
            <person name="Pietrella M."/>
            <person name="Zheng C."/>
            <person name="Alberti A."/>
            <person name="Anthony F."/>
            <person name="Aprea G."/>
            <person name="Aury J.M."/>
            <person name="Bento P."/>
            <person name="Bernard M."/>
            <person name="Bocs S."/>
            <person name="Campa C."/>
            <person name="Cenci A."/>
            <person name="Combes M.C."/>
            <person name="Crouzillat D."/>
            <person name="Da Silva C."/>
            <person name="Daddiego L."/>
            <person name="De Bellis F."/>
            <person name="Dussert S."/>
            <person name="Garsmeur O."/>
            <person name="Gayraud T."/>
            <person name="Guignon V."/>
            <person name="Jahn K."/>
            <person name="Jamilloux V."/>
            <person name="Joet T."/>
            <person name="Labadie K."/>
            <person name="Lan T."/>
            <person name="Leclercq J."/>
            <person name="Lepelley M."/>
            <person name="Leroy T."/>
            <person name="Li L.T."/>
            <person name="Librado P."/>
            <person name="Lopez L."/>
            <person name="Munoz A."/>
            <person name="Noel B."/>
            <person name="Pallavicini A."/>
            <person name="Perrotta G."/>
            <person name="Poncet V."/>
            <person name="Pot D."/>
            <person name="Priyono X."/>
            <person name="Rigoreau M."/>
            <person name="Rouard M."/>
            <person name="Rozas J."/>
            <person name="Tranchant-Dubreuil C."/>
            <person name="VanBuren R."/>
            <person name="Zhang Q."/>
            <person name="Andrade A.C."/>
            <person name="Argout X."/>
            <person name="Bertrand B."/>
            <person name="de Kochko A."/>
            <person name="Graziosi G."/>
            <person name="Henry R.J."/>
            <person name="Jayarama X."/>
            <person name="Ming R."/>
            <person name="Nagai C."/>
            <person name="Rounsley S."/>
            <person name="Sankoff D."/>
            <person name="Giuliano G."/>
            <person name="Albert V.A."/>
            <person name="Wincker P."/>
            <person name="Lashermes P."/>
        </authorList>
    </citation>
    <scope>NUCLEOTIDE SEQUENCE [LARGE SCALE GENOMIC DNA]</scope>
    <source>
        <strain evidence="6">cv. DH200-94</strain>
    </source>
</reference>
<keyword evidence="2" id="KW-0547">Nucleotide-binding</keyword>
<dbReference type="PROSITE" id="PS00108">
    <property type="entry name" value="PROTEIN_KINASE_ST"/>
    <property type="match status" value="1"/>
</dbReference>
<dbReference type="PhylomeDB" id="A0A068UM15"/>
<evidence type="ECO:0000256" key="3">
    <source>
        <dbReference type="ARBA" id="ARBA00022840"/>
    </source>
</evidence>
<dbReference type="InterPro" id="IPR008271">
    <property type="entry name" value="Ser/Thr_kinase_AS"/>
</dbReference>
<dbReference type="OMA" id="HGHITHR"/>
<dbReference type="GO" id="GO:0004674">
    <property type="term" value="F:protein serine/threonine kinase activity"/>
    <property type="evidence" value="ECO:0007669"/>
    <property type="project" value="UniProtKB-KW"/>
</dbReference>
<dbReference type="Pfam" id="PF07714">
    <property type="entry name" value="PK_Tyr_Ser-Thr"/>
    <property type="match status" value="1"/>
</dbReference>
<dbReference type="Gramene" id="CDP09264">
    <property type="protein sequence ID" value="CDP09264"/>
    <property type="gene ID" value="GSCOC_T00028524001"/>
</dbReference>
<evidence type="ECO:0000313" key="5">
    <source>
        <dbReference type="EMBL" id="CDP09264.1"/>
    </source>
</evidence>
<sequence length="146" mass="16677">MRKTYIYLSLLSFFQGYEFRPNSSLYTSTKEDSNTLDKSNSNRPQIFAQINGIHYLHTGSAQGIIHRDIKSTNILLDESYVAKVANFGLSRSGPCLNETHLTNKSDVYSFGVVLFEVLCARPAVDPLFGHDEERMKKKWPKGKIRR</sequence>
<dbReference type="InParanoid" id="A0A068UM15"/>